<reference evidence="2" key="1">
    <citation type="submission" date="2021-10" db="EMBL/GenBank/DDBJ databases">
        <title>Melipona bicolor Genome sequencing and assembly.</title>
        <authorList>
            <person name="Araujo N.S."/>
            <person name="Arias M.C."/>
        </authorList>
    </citation>
    <scope>NUCLEOTIDE SEQUENCE</scope>
    <source>
        <strain evidence="2">USP_2M_L1-L4_2017</strain>
        <tissue evidence="2">Whole body</tissue>
    </source>
</reference>
<feature type="compositionally biased region" description="Basic residues" evidence="1">
    <location>
        <begin position="71"/>
        <end position="84"/>
    </location>
</feature>
<comment type="caution">
    <text evidence="2">The sequence shown here is derived from an EMBL/GenBank/DDBJ whole genome shotgun (WGS) entry which is preliminary data.</text>
</comment>
<evidence type="ECO:0000256" key="1">
    <source>
        <dbReference type="SAM" id="MobiDB-lite"/>
    </source>
</evidence>
<evidence type="ECO:0000313" key="3">
    <source>
        <dbReference type="Proteomes" id="UP001177670"/>
    </source>
</evidence>
<dbReference type="AlphaFoldDB" id="A0AA40FU46"/>
<gene>
    <name evidence="2" type="ORF">K0M31_005645</name>
</gene>
<name>A0AA40FU46_9HYME</name>
<evidence type="ECO:0000313" key="2">
    <source>
        <dbReference type="EMBL" id="KAK1125271.1"/>
    </source>
</evidence>
<accession>A0AA40FU46</accession>
<feature type="region of interest" description="Disordered" evidence="1">
    <location>
        <begin position="70"/>
        <end position="89"/>
    </location>
</feature>
<dbReference type="EMBL" id="JAHYIQ010000016">
    <property type="protein sequence ID" value="KAK1125271.1"/>
    <property type="molecule type" value="Genomic_DNA"/>
</dbReference>
<feature type="region of interest" description="Disordered" evidence="1">
    <location>
        <begin position="20"/>
        <end position="49"/>
    </location>
</feature>
<sequence>MTPGIRPLSHFTPFRAIKLETAETPDAARPGGFLDPSLEGSRTRAFSKPAGPKRWRLLVDRPVKGPALRFRLQRRRRRRRRRPVREKPPATIDEVLLNEAALKVDAPTKVLLRNANLGFRCSYCFFVL</sequence>
<protein>
    <submittedName>
        <fullName evidence="2">Uncharacterized protein</fullName>
    </submittedName>
</protein>
<organism evidence="2 3">
    <name type="scientific">Melipona bicolor</name>
    <dbReference type="NCBI Taxonomy" id="60889"/>
    <lineage>
        <taxon>Eukaryota</taxon>
        <taxon>Metazoa</taxon>
        <taxon>Ecdysozoa</taxon>
        <taxon>Arthropoda</taxon>
        <taxon>Hexapoda</taxon>
        <taxon>Insecta</taxon>
        <taxon>Pterygota</taxon>
        <taxon>Neoptera</taxon>
        <taxon>Endopterygota</taxon>
        <taxon>Hymenoptera</taxon>
        <taxon>Apocrita</taxon>
        <taxon>Aculeata</taxon>
        <taxon>Apoidea</taxon>
        <taxon>Anthophila</taxon>
        <taxon>Apidae</taxon>
        <taxon>Melipona</taxon>
    </lineage>
</organism>
<dbReference type="Proteomes" id="UP001177670">
    <property type="component" value="Unassembled WGS sequence"/>
</dbReference>
<proteinExistence type="predicted"/>
<keyword evidence="3" id="KW-1185">Reference proteome</keyword>